<evidence type="ECO:0000256" key="1">
    <source>
        <dbReference type="SAM" id="SignalP"/>
    </source>
</evidence>
<feature type="chain" id="PRO_5034905811" description="Secreted protein" evidence="1">
    <location>
        <begin position="19"/>
        <end position="105"/>
    </location>
</feature>
<dbReference type="OrthoDB" id="3044801at2759"/>
<evidence type="ECO:0008006" key="3">
    <source>
        <dbReference type="Google" id="ProtNLM"/>
    </source>
</evidence>
<feature type="signal peptide" evidence="1">
    <location>
        <begin position="1"/>
        <end position="18"/>
    </location>
</feature>
<evidence type="ECO:0000313" key="2">
    <source>
        <dbReference type="EMBL" id="KAG5168571.1"/>
    </source>
</evidence>
<comment type="caution">
    <text evidence="2">The sequence shown here is derived from an EMBL/GenBank/DDBJ whole genome shotgun (WGS) entry which is preliminary data.</text>
</comment>
<keyword evidence="1" id="KW-0732">Signal</keyword>
<organism evidence="2">
    <name type="scientific">Psilocybe cubensis</name>
    <name type="common">Psychedelic mushroom</name>
    <name type="synonym">Stropharia cubensis</name>
    <dbReference type="NCBI Taxonomy" id="181762"/>
    <lineage>
        <taxon>Eukaryota</taxon>
        <taxon>Fungi</taxon>
        <taxon>Dikarya</taxon>
        <taxon>Basidiomycota</taxon>
        <taxon>Agaricomycotina</taxon>
        <taxon>Agaricomycetes</taxon>
        <taxon>Agaricomycetidae</taxon>
        <taxon>Agaricales</taxon>
        <taxon>Agaricineae</taxon>
        <taxon>Strophariaceae</taxon>
        <taxon>Psilocybe</taxon>
    </lineage>
</organism>
<sequence length="105" mass="10037">MKLINAFSILASASVAMSATVTGFAGADCTGAIVATGSGGSGVCLTLGASSVKSISYSGVPHSIQFFVSGGGHDNCTNGSQLTLGAGSGCGTAPAGFNWESVAIS</sequence>
<name>A0A8H7XZ50_PSICU</name>
<dbReference type="AlphaFoldDB" id="A0A8H7XZ50"/>
<protein>
    <recommendedName>
        <fullName evidence="3">Secreted protein</fullName>
    </recommendedName>
</protein>
<reference evidence="2" key="1">
    <citation type="submission" date="2021-02" db="EMBL/GenBank/DDBJ databases">
        <title>Psilocybe cubensis genome.</title>
        <authorList>
            <person name="Mckernan K.J."/>
            <person name="Crawford S."/>
            <person name="Trippe A."/>
            <person name="Kane L.T."/>
            <person name="Mclaughlin S."/>
        </authorList>
    </citation>
    <scope>NUCLEOTIDE SEQUENCE [LARGE SCALE GENOMIC DNA]</scope>
    <source>
        <strain evidence="2">MGC-MH-2018</strain>
    </source>
</reference>
<accession>A0A8H7XZ50</accession>
<gene>
    <name evidence="2" type="ORF">JR316_007172</name>
</gene>
<proteinExistence type="predicted"/>
<dbReference type="EMBL" id="JAFIQS010000006">
    <property type="protein sequence ID" value="KAG5168571.1"/>
    <property type="molecule type" value="Genomic_DNA"/>
</dbReference>